<protein>
    <submittedName>
        <fullName evidence="2">Uncharacterized protein</fullName>
    </submittedName>
</protein>
<evidence type="ECO:0000313" key="2">
    <source>
        <dbReference type="EMBL" id="KAF6427793.1"/>
    </source>
</evidence>
<dbReference type="Proteomes" id="UP000593571">
    <property type="component" value="Unassembled WGS sequence"/>
</dbReference>
<keyword evidence="3" id="KW-1185">Reference proteome</keyword>
<organism evidence="2 3">
    <name type="scientific">Rousettus aegyptiacus</name>
    <name type="common">Egyptian fruit bat</name>
    <name type="synonym">Pteropus aegyptiacus</name>
    <dbReference type="NCBI Taxonomy" id="9407"/>
    <lineage>
        <taxon>Eukaryota</taxon>
        <taxon>Metazoa</taxon>
        <taxon>Chordata</taxon>
        <taxon>Craniata</taxon>
        <taxon>Vertebrata</taxon>
        <taxon>Euteleostomi</taxon>
        <taxon>Mammalia</taxon>
        <taxon>Eutheria</taxon>
        <taxon>Laurasiatheria</taxon>
        <taxon>Chiroptera</taxon>
        <taxon>Yinpterochiroptera</taxon>
        <taxon>Pteropodoidea</taxon>
        <taxon>Pteropodidae</taxon>
        <taxon>Rousettinae</taxon>
        <taxon>Rousettus</taxon>
    </lineage>
</organism>
<reference evidence="2 3" key="1">
    <citation type="journal article" date="2020" name="Nature">
        <title>Six reference-quality genomes reveal evolution of bat adaptations.</title>
        <authorList>
            <person name="Jebb D."/>
            <person name="Huang Z."/>
            <person name="Pippel M."/>
            <person name="Hughes G.M."/>
            <person name="Lavrichenko K."/>
            <person name="Devanna P."/>
            <person name="Winkler S."/>
            <person name="Jermiin L.S."/>
            <person name="Skirmuntt E.C."/>
            <person name="Katzourakis A."/>
            <person name="Burkitt-Gray L."/>
            <person name="Ray D.A."/>
            <person name="Sullivan K.A.M."/>
            <person name="Roscito J.G."/>
            <person name="Kirilenko B.M."/>
            <person name="Davalos L.M."/>
            <person name="Corthals A.P."/>
            <person name="Power M.L."/>
            <person name="Jones G."/>
            <person name="Ransome R.D."/>
            <person name="Dechmann D.K.N."/>
            <person name="Locatelli A.G."/>
            <person name="Puechmaille S.J."/>
            <person name="Fedrigo O."/>
            <person name="Jarvis E.D."/>
            <person name="Hiller M."/>
            <person name="Vernes S.C."/>
            <person name="Myers E.W."/>
            <person name="Teeling E.C."/>
        </authorList>
    </citation>
    <scope>NUCLEOTIDE SEQUENCE [LARGE SCALE GENOMIC DNA]</scope>
    <source>
        <strain evidence="2">MRouAeg1</strain>
        <tissue evidence="2">Muscle</tissue>
    </source>
</reference>
<evidence type="ECO:0000256" key="1">
    <source>
        <dbReference type="SAM" id="MobiDB-lite"/>
    </source>
</evidence>
<sequence length="177" mass="18585">MRQSLVLPRQHGQHGHTWGAQPCLAAGGHAGPRPPPGRAPRCGDFGQTRGRGVPRLPSGPSPRPVRPVTRRRPLGFALPVLVVGVHLRSEVKCRPQGCEAFSAPPISGGSCPLPRALLRPRYVSAPRGMPTPGPLLLERDVLGGAGSGSIFQGRAPRHAWPGTAAGGRARMPNQAAF</sequence>
<name>A0A7J8DXC6_ROUAE</name>
<accession>A0A7J8DXC6</accession>
<evidence type="ECO:0000313" key="3">
    <source>
        <dbReference type="Proteomes" id="UP000593571"/>
    </source>
</evidence>
<comment type="caution">
    <text evidence="2">The sequence shown here is derived from an EMBL/GenBank/DDBJ whole genome shotgun (WGS) entry which is preliminary data.</text>
</comment>
<gene>
    <name evidence="2" type="ORF">HJG63_008282</name>
</gene>
<dbReference type="EMBL" id="JACASE010000011">
    <property type="protein sequence ID" value="KAF6427793.1"/>
    <property type="molecule type" value="Genomic_DNA"/>
</dbReference>
<proteinExistence type="predicted"/>
<feature type="region of interest" description="Disordered" evidence="1">
    <location>
        <begin position="1"/>
        <end position="69"/>
    </location>
</feature>
<feature type="region of interest" description="Disordered" evidence="1">
    <location>
        <begin position="152"/>
        <end position="177"/>
    </location>
</feature>
<dbReference type="AlphaFoldDB" id="A0A7J8DXC6"/>